<protein>
    <recommendedName>
        <fullName evidence="4">Methyl-accepting chemotaxis protein</fullName>
    </recommendedName>
</protein>
<organism evidence="2 3">
    <name type="scientific">Fusibacter bizertensis</name>
    <dbReference type="NCBI Taxonomy" id="1488331"/>
    <lineage>
        <taxon>Bacteria</taxon>
        <taxon>Bacillati</taxon>
        <taxon>Bacillota</taxon>
        <taxon>Clostridia</taxon>
        <taxon>Eubacteriales</taxon>
        <taxon>Eubacteriales Family XII. Incertae Sedis</taxon>
        <taxon>Fusibacter</taxon>
    </lineage>
</organism>
<dbReference type="Proteomes" id="UP001158045">
    <property type="component" value="Unassembled WGS sequence"/>
</dbReference>
<evidence type="ECO:0000256" key="1">
    <source>
        <dbReference type="SAM" id="Phobius"/>
    </source>
</evidence>
<keyword evidence="1" id="KW-0472">Membrane</keyword>
<evidence type="ECO:0008006" key="4">
    <source>
        <dbReference type="Google" id="ProtNLM"/>
    </source>
</evidence>
<evidence type="ECO:0000313" key="2">
    <source>
        <dbReference type="EMBL" id="MDH8678299.1"/>
    </source>
</evidence>
<reference evidence="2 3" key="1">
    <citation type="submission" date="2023-04" db="EMBL/GenBank/DDBJ databases">
        <title>Fusibacter bizertensis strain WBS, isolated from littoral bottom sediments of the Arctic seas - biochemical and genomic analysis.</title>
        <authorList>
            <person name="Brioukhanov A.L."/>
        </authorList>
    </citation>
    <scope>NUCLEOTIDE SEQUENCE [LARGE SCALE GENOMIC DNA]</scope>
    <source>
        <strain evidence="2 3">WBS</strain>
    </source>
</reference>
<proteinExistence type="predicted"/>
<dbReference type="EMBL" id="JARYZI010000005">
    <property type="protein sequence ID" value="MDH8678299.1"/>
    <property type="molecule type" value="Genomic_DNA"/>
</dbReference>
<keyword evidence="3" id="KW-1185">Reference proteome</keyword>
<sequence length="73" mass="8345">MEASMIRNLSITKKLVLMVLPLFIVLIGFIGVSSYQLYTISRDTNEVIYHQTYLSTALILNADRDFYQADLAQ</sequence>
<evidence type="ECO:0000313" key="3">
    <source>
        <dbReference type="Proteomes" id="UP001158045"/>
    </source>
</evidence>
<keyword evidence="1" id="KW-1133">Transmembrane helix</keyword>
<feature type="transmembrane region" description="Helical" evidence="1">
    <location>
        <begin position="15"/>
        <end position="38"/>
    </location>
</feature>
<gene>
    <name evidence="2" type="ORF">QE109_09080</name>
</gene>
<keyword evidence="1" id="KW-0812">Transmembrane</keyword>
<comment type="caution">
    <text evidence="2">The sequence shown here is derived from an EMBL/GenBank/DDBJ whole genome shotgun (WGS) entry which is preliminary data.</text>
</comment>
<dbReference type="RefSeq" id="WP_281094140.1">
    <property type="nucleotide sequence ID" value="NZ_JARYZI010000005.1"/>
</dbReference>
<accession>A0ABT6ND06</accession>
<name>A0ABT6ND06_9FIRM</name>